<reference evidence="1" key="1">
    <citation type="submission" date="2023-04" db="EMBL/GenBank/DDBJ databases">
        <title>Draft Genome sequencing of Naganishia species isolated from polar environments using Oxford Nanopore Technology.</title>
        <authorList>
            <person name="Leo P."/>
            <person name="Venkateswaran K."/>
        </authorList>
    </citation>
    <scope>NUCLEOTIDE SEQUENCE</scope>
    <source>
        <strain evidence="1">MNA-CCFEE 5425</strain>
    </source>
</reference>
<accession>A0ACC2XND0</accession>
<dbReference type="Proteomes" id="UP001243375">
    <property type="component" value="Unassembled WGS sequence"/>
</dbReference>
<name>A0ACC2XND0_9TREE</name>
<evidence type="ECO:0000313" key="2">
    <source>
        <dbReference type="Proteomes" id="UP001243375"/>
    </source>
</evidence>
<gene>
    <name evidence="1" type="ORF">QFC22_000459</name>
</gene>
<sequence>MKLQNNLFVVTGGAGGIGKAVGSTLVAKGALVALFDILPNDKGDVVAEAMGKQAVYVQVDITDSNNVKEAIAKALSHFKSELDSKSGKLSGCVHCAGIAIKQEWTNNMVDSIPNFEKMLKVNTVGTFVINAHIADAINAQYPKPEGDRFFVTDDERGIIVNFASVAGHDLYARCLSYGPTKAAVLGMTRSFADYLGPSGIRVCSVSPSIVISGLTAGFSGYFQDDLTAHAAFPRKPVPAEKIVDTVLLLIEQEWINGEDIRVDGGWRLVTDRSRDKEDPRVLAPGLE</sequence>
<comment type="caution">
    <text evidence="1">The sequence shown here is derived from an EMBL/GenBank/DDBJ whole genome shotgun (WGS) entry which is preliminary data.</text>
</comment>
<evidence type="ECO:0000313" key="1">
    <source>
        <dbReference type="EMBL" id="KAJ9125498.1"/>
    </source>
</evidence>
<protein>
    <submittedName>
        <fullName evidence="1">Uncharacterized protein</fullName>
    </submittedName>
</protein>
<dbReference type="EMBL" id="JASBWU010000001">
    <property type="protein sequence ID" value="KAJ9125498.1"/>
    <property type="molecule type" value="Genomic_DNA"/>
</dbReference>
<organism evidence="1 2">
    <name type="scientific">Naganishia vaughanmartiniae</name>
    <dbReference type="NCBI Taxonomy" id="1424756"/>
    <lineage>
        <taxon>Eukaryota</taxon>
        <taxon>Fungi</taxon>
        <taxon>Dikarya</taxon>
        <taxon>Basidiomycota</taxon>
        <taxon>Agaricomycotina</taxon>
        <taxon>Tremellomycetes</taxon>
        <taxon>Filobasidiales</taxon>
        <taxon>Filobasidiaceae</taxon>
        <taxon>Naganishia</taxon>
    </lineage>
</organism>
<keyword evidence="2" id="KW-1185">Reference proteome</keyword>
<proteinExistence type="predicted"/>